<accession>A0ABP9RY89</accession>
<gene>
    <name evidence="2" type="ORF">GCM10023346_02650</name>
</gene>
<dbReference type="Proteomes" id="UP001500200">
    <property type="component" value="Unassembled WGS sequence"/>
</dbReference>
<organism evidence="2 3">
    <name type="scientific">Arthrobacter gyeryongensis</name>
    <dbReference type="NCBI Taxonomy" id="1650592"/>
    <lineage>
        <taxon>Bacteria</taxon>
        <taxon>Bacillati</taxon>
        <taxon>Actinomycetota</taxon>
        <taxon>Actinomycetes</taxon>
        <taxon>Micrococcales</taxon>
        <taxon>Micrococcaceae</taxon>
        <taxon>Arthrobacter</taxon>
    </lineage>
</organism>
<sequence>MPVVVTATFTPKVGSFDQVVAALSPAIAEVHQEPGCLLYAIHDSPNGQILMIEKWESAELLDAHGGGEPVKRLNAALDGLLERPVDVMRHEPIPAGTPAQGAL</sequence>
<dbReference type="SUPFAM" id="SSF54909">
    <property type="entry name" value="Dimeric alpha+beta barrel"/>
    <property type="match status" value="1"/>
</dbReference>
<dbReference type="InterPro" id="IPR011008">
    <property type="entry name" value="Dimeric_a/b-barrel"/>
</dbReference>
<dbReference type="RefSeq" id="WP_345447234.1">
    <property type="nucleotide sequence ID" value="NZ_BAABKK010000002.1"/>
</dbReference>
<comment type="caution">
    <text evidence="2">The sequence shown here is derived from an EMBL/GenBank/DDBJ whole genome shotgun (WGS) entry which is preliminary data.</text>
</comment>
<reference evidence="3" key="1">
    <citation type="journal article" date="2019" name="Int. J. Syst. Evol. Microbiol.">
        <title>The Global Catalogue of Microorganisms (GCM) 10K type strain sequencing project: providing services to taxonomists for standard genome sequencing and annotation.</title>
        <authorList>
            <consortium name="The Broad Institute Genomics Platform"/>
            <consortium name="The Broad Institute Genome Sequencing Center for Infectious Disease"/>
            <person name="Wu L."/>
            <person name="Ma J."/>
        </authorList>
    </citation>
    <scope>NUCLEOTIDE SEQUENCE [LARGE SCALE GENOMIC DNA]</scope>
    <source>
        <strain evidence="3">JCM 18514</strain>
    </source>
</reference>
<dbReference type="EMBL" id="BAABKK010000002">
    <property type="protein sequence ID" value="GAA5189061.1"/>
    <property type="molecule type" value="Genomic_DNA"/>
</dbReference>
<proteinExistence type="predicted"/>
<keyword evidence="2" id="KW-0560">Oxidoreductase</keyword>
<evidence type="ECO:0000259" key="1">
    <source>
        <dbReference type="PROSITE" id="PS51725"/>
    </source>
</evidence>
<keyword evidence="3" id="KW-1185">Reference proteome</keyword>
<dbReference type="PROSITE" id="PS51725">
    <property type="entry name" value="ABM"/>
    <property type="match status" value="1"/>
</dbReference>
<dbReference type="Pfam" id="PF03992">
    <property type="entry name" value="ABM"/>
    <property type="match status" value="1"/>
</dbReference>
<name>A0ABP9RY89_9MICC</name>
<evidence type="ECO:0000313" key="2">
    <source>
        <dbReference type="EMBL" id="GAA5189061.1"/>
    </source>
</evidence>
<dbReference type="InterPro" id="IPR007138">
    <property type="entry name" value="ABM_dom"/>
</dbReference>
<protein>
    <submittedName>
        <fullName evidence="2">Quinol monooxygenase</fullName>
    </submittedName>
</protein>
<keyword evidence="2" id="KW-0503">Monooxygenase</keyword>
<dbReference type="Gene3D" id="3.30.70.100">
    <property type="match status" value="1"/>
</dbReference>
<dbReference type="GO" id="GO:0004497">
    <property type="term" value="F:monooxygenase activity"/>
    <property type="evidence" value="ECO:0007669"/>
    <property type="project" value="UniProtKB-KW"/>
</dbReference>
<feature type="domain" description="ABM" evidence="1">
    <location>
        <begin position="3"/>
        <end position="92"/>
    </location>
</feature>
<evidence type="ECO:0000313" key="3">
    <source>
        <dbReference type="Proteomes" id="UP001500200"/>
    </source>
</evidence>